<evidence type="ECO:0000256" key="3">
    <source>
        <dbReference type="ARBA" id="ARBA00022801"/>
    </source>
</evidence>
<evidence type="ECO:0000256" key="1">
    <source>
        <dbReference type="ARBA" id="ARBA00005964"/>
    </source>
</evidence>
<dbReference type="PANTHER" id="PTHR43918">
    <property type="entry name" value="ACETYLCHOLINESTERASE"/>
    <property type="match status" value="1"/>
</dbReference>
<dbReference type="GO" id="GO:0019695">
    <property type="term" value="P:choline metabolic process"/>
    <property type="evidence" value="ECO:0007669"/>
    <property type="project" value="TreeGrafter"/>
</dbReference>
<dbReference type="InterPro" id="IPR019819">
    <property type="entry name" value="Carboxylesterase_B_CS"/>
</dbReference>
<dbReference type="InParanoid" id="A0A6P6YMS3"/>
<dbReference type="PROSITE" id="PS00941">
    <property type="entry name" value="CARBOXYLESTERASE_B_2"/>
    <property type="match status" value="1"/>
</dbReference>
<keyword evidence="5" id="KW-0732">Signal</keyword>
<feature type="chain" id="PRO_5028510012" description="Carboxylic ester hydrolase" evidence="5">
    <location>
        <begin position="25"/>
        <end position="558"/>
    </location>
</feature>
<dbReference type="EC" id="3.1.1.-" evidence="5"/>
<dbReference type="GO" id="GO:0006581">
    <property type="term" value="P:acetylcholine catabolic process"/>
    <property type="evidence" value="ECO:0007669"/>
    <property type="project" value="TreeGrafter"/>
</dbReference>
<accession>A0A6P6YMS3</accession>
<dbReference type="InterPro" id="IPR019826">
    <property type="entry name" value="Carboxylesterase_B_AS"/>
</dbReference>
<feature type="domain" description="Carboxylesterase type B" evidence="6">
    <location>
        <begin position="29"/>
        <end position="537"/>
    </location>
</feature>
<sequence>MMNSFGLLLLLLFIIQAVVTTINGDRVEILIPKGSIAGEKYSLNDGHSVTRFLGIPYAKPPIGKLRFRRPVPIEKWNQTIEALQWPNNCHQKPKFLHRYQNKNFVEDCLYLNIWSPNVNVNEENLKPVLIWIHGGALIEGGTSHSLFDLARLSVMTDAITVSINYRLNGFGFFYSDQIDEIKGNQGLWDQTMALQWINDNIRYFGGNPNSITLMGNSAGSWAVSLHILSPVSRNLFHNAILLSGAANFYATKNPKDFVQKSLDIIRMIGCASEDDNTITESIVECMEQIEMEKVEELSKIRSLVVIDGEFLPDHPNNMIKSGNHKKDFNLLVSTVEDEGSFIFAQTNSSFSSEELSLNDAKFILLQYIDLFVSNHKSFDKDSMLKIYFSKFNEFYDDSDLFKKQVGIAFGDLLLTCPTLNFAKQLYESDSSTINVYQWFYKAKLGQLKDLCTKWSGTCHTDELYPLFGKPFEYRQQYHNREREISQEIIDFIKSFIRTGKPGQTQMEWQKYFKTNKNEIETITITPYYEIGNNYKTHESFKFNLKQIECEIIWNAFYQ</sequence>
<keyword evidence="4" id="KW-0325">Glycoprotein</keyword>
<dbReference type="Gene3D" id="3.40.50.1820">
    <property type="entry name" value="alpha/beta hydrolase"/>
    <property type="match status" value="1"/>
</dbReference>
<dbReference type="GO" id="GO:0005886">
    <property type="term" value="C:plasma membrane"/>
    <property type="evidence" value="ECO:0007669"/>
    <property type="project" value="TreeGrafter"/>
</dbReference>
<evidence type="ECO:0000256" key="4">
    <source>
        <dbReference type="ARBA" id="ARBA00023180"/>
    </source>
</evidence>
<keyword evidence="7" id="KW-1185">Reference proteome</keyword>
<reference evidence="8" key="1">
    <citation type="submission" date="2025-08" db="UniProtKB">
        <authorList>
            <consortium name="RefSeq"/>
        </authorList>
    </citation>
    <scope>IDENTIFICATION</scope>
    <source>
        <strain evidence="8">Airmid</strain>
    </source>
</reference>
<gene>
    <name evidence="8" type="primary">LOC113799862</name>
</gene>
<dbReference type="GO" id="GO:0003990">
    <property type="term" value="F:acetylcholinesterase activity"/>
    <property type="evidence" value="ECO:0007669"/>
    <property type="project" value="TreeGrafter"/>
</dbReference>
<protein>
    <recommendedName>
        <fullName evidence="5">Carboxylic ester hydrolase</fullName>
        <ecNumber evidence="5">3.1.1.-</ecNumber>
    </recommendedName>
</protein>
<organism evidence="7 8">
    <name type="scientific">Dermatophagoides pteronyssinus</name>
    <name type="common">European house dust mite</name>
    <dbReference type="NCBI Taxonomy" id="6956"/>
    <lineage>
        <taxon>Eukaryota</taxon>
        <taxon>Metazoa</taxon>
        <taxon>Ecdysozoa</taxon>
        <taxon>Arthropoda</taxon>
        <taxon>Chelicerata</taxon>
        <taxon>Arachnida</taxon>
        <taxon>Acari</taxon>
        <taxon>Acariformes</taxon>
        <taxon>Sarcoptiformes</taxon>
        <taxon>Astigmata</taxon>
        <taxon>Psoroptidia</taxon>
        <taxon>Analgoidea</taxon>
        <taxon>Pyroglyphidae</taxon>
        <taxon>Dermatophagoidinae</taxon>
        <taxon>Dermatophagoides</taxon>
    </lineage>
</organism>
<dbReference type="PANTHER" id="PTHR43918:SF4">
    <property type="entry name" value="CARBOXYLIC ESTER HYDROLASE"/>
    <property type="match status" value="1"/>
</dbReference>
<dbReference type="InterPro" id="IPR050654">
    <property type="entry name" value="AChE-related_enzymes"/>
</dbReference>
<dbReference type="GO" id="GO:0005615">
    <property type="term" value="C:extracellular space"/>
    <property type="evidence" value="ECO:0007669"/>
    <property type="project" value="TreeGrafter"/>
</dbReference>
<name>A0A6P6YMS3_DERPT</name>
<feature type="signal peptide" evidence="5">
    <location>
        <begin position="1"/>
        <end position="24"/>
    </location>
</feature>
<dbReference type="SUPFAM" id="SSF53474">
    <property type="entry name" value="alpha/beta-Hydrolases"/>
    <property type="match status" value="1"/>
</dbReference>
<evidence type="ECO:0000256" key="2">
    <source>
        <dbReference type="ARBA" id="ARBA00022487"/>
    </source>
</evidence>
<dbReference type="OrthoDB" id="19653at2759"/>
<dbReference type="Pfam" id="PF00135">
    <property type="entry name" value="COesterase"/>
    <property type="match status" value="1"/>
</dbReference>
<dbReference type="RefSeq" id="XP_027206359.1">
    <property type="nucleotide sequence ID" value="XM_027350558.1"/>
</dbReference>
<dbReference type="OMA" id="INVYQWF"/>
<dbReference type="KEGG" id="dpte:113799862"/>
<dbReference type="AlphaFoldDB" id="A0A6P6YMS3"/>
<proteinExistence type="inferred from homology"/>
<evidence type="ECO:0000313" key="7">
    <source>
        <dbReference type="Proteomes" id="UP000515146"/>
    </source>
</evidence>
<evidence type="ECO:0000256" key="5">
    <source>
        <dbReference type="RuleBase" id="RU361235"/>
    </source>
</evidence>
<keyword evidence="3 5" id="KW-0378">Hydrolase</keyword>
<evidence type="ECO:0000313" key="8">
    <source>
        <dbReference type="RefSeq" id="XP_027206359.1"/>
    </source>
</evidence>
<evidence type="ECO:0000259" key="6">
    <source>
        <dbReference type="Pfam" id="PF00135"/>
    </source>
</evidence>
<dbReference type="Proteomes" id="UP000515146">
    <property type="component" value="Unplaced"/>
</dbReference>
<comment type="similarity">
    <text evidence="1 5">Belongs to the type-B carboxylesterase/lipase family.</text>
</comment>
<dbReference type="InterPro" id="IPR002018">
    <property type="entry name" value="CarbesteraseB"/>
</dbReference>
<keyword evidence="2" id="KW-0719">Serine esterase</keyword>
<dbReference type="PROSITE" id="PS00122">
    <property type="entry name" value="CARBOXYLESTERASE_B_1"/>
    <property type="match status" value="1"/>
</dbReference>
<dbReference type="InterPro" id="IPR029058">
    <property type="entry name" value="AB_hydrolase_fold"/>
</dbReference>